<organism evidence="2 3">
    <name type="scientific">Caerostris darwini</name>
    <dbReference type="NCBI Taxonomy" id="1538125"/>
    <lineage>
        <taxon>Eukaryota</taxon>
        <taxon>Metazoa</taxon>
        <taxon>Ecdysozoa</taxon>
        <taxon>Arthropoda</taxon>
        <taxon>Chelicerata</taxon>
        <taxon>Arachnida</taxon>
        <taxon>Araneae</taxon>
        <taxon>Araneomorphae</taxon>
        <taxon>Entelegynae</taxon>
        <taxon>Araneoidea</taxon>
        <taxon>Araneidae</taxon>
        <taxon>Caerostris</taxon>
    </lineage>
</organism>
<dbReference type="Proteomes" id="UP001054837">
    <property type="component" value="Unassembled WGS sequence"/>
</dbReference>
<reference evidence="2 3" key="1">
    <citation type="submission" date="2021-06" db="EMBL/GenBank/DDBJ databases">
        <title>Caerostris darwini draft genome.</title>
        <authorList>
            <person name="Kono N."/>
            <person name="Arakawa K."/>
        </authorList>
    </citation>
    <scope>NUCLEOTIDE SEQUENCE [LARGE SCALE GENOMIC DNA]</scope>
</reference>
<dbReference type="AlphaFoldDB" id="A0AAV4MVY6"/>
<gene>
    <name evidence="2" type="ORF">CDAR_62191</name>
</gene>
<evidence type="ECO:0000313" key="3">
    <source>
        <dbReference type="Proteomes" id="UP001054837"/>
    </source>
</evidence>
<dbReference type="EMBL" id="BPLQ01000889">
    <property type="protein sequence ID" value="GIX76054.1"/>
    <property type="molecule type" value="Genomic_DNA"/>
</dbReference>
<protein>
    <submittedName>
        <fullName evidence="2">Uncharacterized protein</fullName>
    </submittedName>
</protein>
<accession>A0AAV4MVY6</accession>
<sequence>MHFGLKQADGRSACQNSNKQKPKSLDWGPTTTKPVQKLVRLEISNYESPPLECIGILITAGRCDGGMTFEDSVVPWQHGEASFVLPLTLIAAAVGEGCSHRVLIKTTCDSSSFGQIGN</sequence>
<keyword evidence="3" id="KW-1185">Reference proteome</keyword>
<evidence type="ECO:0000256" key="1">
    <source>
        <dbReference type="SAM" id="MobiDB-lite"/>
    </source>
</evidence>
<proteinExistence type="predicted"/>
<feature type="region of interest" description="Disordered" evidence="1">
    <location>
        <begin position="1"/>
        <end position="31"/>
    </location>
</feature>
<evidence type="ECO:0000313" key="2">
    <source>
        <dbReference type="EMBL" id="GIX76054.1"/>
    </source>
</evidence>
<name>A0AAV4MVY6_9ARAC</name>
<comment type="caution">
    <text evidence="2">The sequence shown here is derived from an EMBL/GenBank/DDBJ whole genome shotgun (WGS) entry which is preliminary data.</text>
</comment>